<protein>
    <submittedName>
        <fullName evidence="2">IS481 family transposase</fullName>
    </submittedName>
</protein>
<dbReference type="PROSITE" id="PS50994">
    <property type="entry name" value="INTEGRASE"/>
    <property type="match status" value="1"/>
</dbReference>
<dbReference type="PANTHER" id="PTHR35004">
    <property type="entry name" value="TRANSPOSASE RV3428C-RELATED"/>
    <property type="match status" value="1"/>
</dbReference>
<gene>
    <name evidence="2" type="ORF">Aco03nite_104360</name>
</gene>
<dbReference type="Gene3D" id="3.30.420.10">
    <property type="entry name" value="Ribonuclease H-like superfamily/Ribonuclease H"/>
    <property type="match status" value="1"/>
</dbReference>
<comment type="caution">
    <text evidence="2">The sequence shown here is derived from an EMBL/GenBank/DDBJ whole genome shotgun (WGS) entry which is preliminary data.</text>
</comment>
<sequence length="328" mass="38708">MPPSLEQRQDRQAQHRLAVLRYAEEITGNVARTCRYYGISRPTFYKWLRRYQDEGLAGLRDRSSAPHHSPNATHADIINKIAYLRQNYHFDPVKIQMHLKRYHDITITSSAIYNILVRLGLNRLPASQHHTRREKRWKRYEKPLPGNQLQIDVKFIEPIGLPEPAAATAPITGTLPKQRRRAKYYQFTAIDDCTRLRVLRIYPRCDQKTAIQFLDYVLERLPFRVEVIQTDHGAEFQTEFHWHVLDKNIAHTYIKPASPHLNGKVERSHRIDVEGFYRMLEGVVIDDTGVFNDKLREWEDYYNYHRPHGALDGQTPYERLKQKTQTQA</sequence>
<evidence type="ECO:0000313" key="2">
    <source>
        <dbReference type="EMBL" id="GID62032.1"/>
    </source>
</evidence>
<dbReference type="NCBIfam" id="NF033577">
    <property type="entry name" value="transpos_IS481"/>
    <property type="match status" value="1"/>
</dbReference>
<dbReference type="InterPro" id="IPR036388">
    <property type="entry name" value="WH-like_DNA-bd_sf"/>
</dbReference>
<dbReference type="InterPro" id="IPR036397">
    <property type="entry name" value="RNaseH_sf"/>
</dbReference>
<proteinExistence type="predicted"/>
<dbReference type="InterPro" id="IPR047656">
    <property type="entry name" value="IS481-like_transpos"/>
</dbReference>
<dbReference type="SUPFAM" id="SSF46689">
    <property type="entry name" value="Homeodomain-like"/>
    <property type="match status" value="1"/>
</dbReference>
<accession>A0ABQ3XUG5</accession>
<dbReference type="SUPFAM" id="SSF53098">
    <property type="entry name" value="Ribonuclease H-like"/>
    <property type="match status" value="1"/>
</dbReference>
<reference evidence="2 3" key="1">
    <citation type="submission" date="2021-01" db="EMBL/GenBank/DDBJ databases">
        <title>Whole genome shotgun sequence of Actinoplanes couchii NBRC 106145.</title>
        <authorList>
            <person name="Komaki H."/>
            <person name="Tamura T."/>
        </authorList>
    </citation>
    <scope>NUCLEOTIDE SEQUENCE [LARGE SCALE GENOMIC DNA]</scope>
    <source>
        <strain evidence="2 3">NBRC 106145</strain>
    </source>
</reference>
<dbReference type="Gene3D" id="1.10.10.10">
    <property type="entry name" value="Winged helix-like DNA-binding domain superfamily/Winged helix DNA-binding domain"/>
    <property type="match status" value="1"/>
</dbReference>
<name>A0ABQ3XUG5_9ACTN</name>
<dbReference type="InterPro" id="IPR009057">
    <property type="entry name" value="Homeodomain-like_sf"/>
</dbReference>
<feature type="domain" description="Integrase catalytic" evidence="1">
    <location>
        <begin position="139"/>
        <end position="324"/>
    </location>
</feature>
<keyword evidence="3" id="KW-1185">Reference proteome</keyword>
<evidence type="ECO:0000259" key="1">
    <source>
        <dbReference type="PROSITE" id="PS50994"/>
    </source>
</evidence>
<evidence type="ECO:0000313" key="3">
    <source>
        <dbReference type="Proteomes" id="UP000612282"/>
    </source>
</evidence>
<dbReference type="InterPro" id="IPR055247">
    <property type="entry name" value="InsJ-like_HTH"/>
</dbReference>
<dbReference type="InterPro" id="IPR001584">
    <property type="entry name" value="Integrase_cat-core"/>
</dbReference>
<dbReference type="Pfam" id="PF13518">
    <property type="entry name" value="HTH_28"/>
    <property type="match status" value="1"/>
</dbReference>
<dbReference type="Pfam" id="PF13683">
    <property type="entry name" value="rve_3"/>
    <property type="match status" value="1"/>
</dbReference>
<dbReference type="RefSeq" id="WP_203810585.1">
    <property type="nucleotide sequence ID" value="NZ_BAAAQE010000059.1"/>
</dbReference>
<dbReference type="EMBL" id="BOMG01000158">
    <property type="protein sequence ID" value="GID62032.1"/>
    <property type="molecule type" value="Genomic_DNA"/>
</dbReference>
<dbReference type="PANTHER" id="PTHR35004:SF7">
    <property type="entry name" value="INTEGRASE PROTEIN"/>
    <property type="match status" value="1"/>
</dbReference>
<dbReference type="InterPro" id="IPR012337">
    <property type="entry name" value="RNaseH-like_sf"/>
</dbReference>
<organism evidence="2 3">
    <name type="scientific">Actinoplanes couchii</name>
    <dbReference type="NCBI Taxonomy" id="403638"/>
    <lineage>
        <taxon>Bacteria</taxon>
        <taxon>Bacillati</taxon>
        <taxon>Actinomycetota</taxon>
        <taxon>Actinomycetes</taxon>
        <taxon>Micromonosporales</taxon>
        <taxon>Micromonosporaceae</taxon>
        <taxon>Actinoplanes</taxon>
    </lineage>
</organism>
<dbReference type="Proteomes" id="UP000612282">
    <property type="component" value="Unassembled WGS sequence"/>
</dbReference>